<evidence type="ECO:0000256" key="1">
    <source>
        <dbReference type="SAM" id="MobiDB-lite"/>
    </source>
</evidence>
<name>A0A0C3GW74_OIDMZ</name>
<protein>
    <submittedName>
        <fullName evidence="2">Uncharacterized protein</fullName>
    </submittedName>
</protein>
<keyword evidence="3" id="KW-1185">Reference proteome</keyword>
<dbReference type="HOGENOM" id="CLU_2097539_0_0_1"/>
<dbReference type="AlphaFoldDB" id="A0A0C3GW74"/>
<reference evidence="3" key="2">
    <citation type="submission" date="2015-01" db="EMBL/GenBank/DDBJ databases">
        <title>Evolutionary Origins and Diversification of the Mycorrhizal Mutualists.</title>
        <authorList>
            <consortium name="DOE Joint Genome Institute"/>
            <consortium name="Mycorrhizal Genomics Consortium"/>
            <person name="Kohler A."/>
            <person name="Kuo A."/>
            <person name="Nagy L.G."/>
            <person name="Floudas D."/>
            <person name="Copeland A."/>
            <person name="Barry K.W."/>
            <person name="Cichocki N."/>
            <person name="Veneault-Fourrey C."/>
            <person name="LaButti K."/>
            <person name="Lindquist E.A."/>
            <person name="Lipzen A."/>
            <person name="Lundell T."/>
            <person name="Morin E."/>
            <person name="Murat C."/>
            <person name="Riley R."/>
            <person name="Ohm R."/>
            <person name="Sun H."/>
            <person name="Tunlid A."/>
            <person name="Henrissat B."/>
            <person name="Grigoriev I.V."/>
            <person name="Hibbett D.S."/>
            <person name="Martin F."/>
        </authorList>
    </citation>
    <scope>NUCLEOTIDE SEQUENCE [LARGE SCALE GENOMIC DNA]</scope>
    <source>
        <strain evidence="3">Zn</strain>
    </source>
</reference>
<dbReference type="Proteomes" id="UP000054321">
    <property type="component" value="Unassembled WGS sequence"/>
</dbReference>
<proteinExistence type="predicted"/>
<sequence>MASIPTSVEAGLSSIQEKETQDVSKTPTTTPPDGLRKSSRLITQPQRAQAALHSAINCSSLNTTTIPNVKCATMSAVKYKSDGSIISEIKPTASKKDRKVSENHLAAQSRYAIDRG</sequence>
<accession>A0A0C3GW74</accession>
<feature type="region of interest" description="Disordered" evidence="1">
    <location>
        <begin position="1"/>
        <end position="48"/>
    </location>
</feature>
<gene>
    <name evidence="2" type="ORF">OIDMADRAFT_54933</name>
</gene>
<evidence type="ECO:0000313" key="3">
    <source>
        <dbReference type="Proteomes" id="UP000054321"/>
    </source>
</evidence>
<dbReference type="EMBL" id="KN832877">
    <property type="protein sequence ID" value="KIN00336.1"/>
    <property type="molecule type" value="Genomic_DNA"/>
</dbReference>
<dbReference type="InParanoid" id="A0A0C3GW74"/>
<evidence type="ECO:0000313" key="2">
    <source>
        <dbReference type="EMBL" id="KIN00336.1"/>
    </source>
</evidence>
<feature type="region of interest" description="Disordered" evidence="1">
    <location>
        <begin position="96"/>
        <end position="116"/>
    </location>
</feature>
<organism evidence="2 3">
    <name type="scientific">Oidiodendron maius (strain Zn)</name>
    <dbReference type="NCBI Taxonomy" id="913774"/>
    <lineage>
        <taxon>Eukaryota</taxon>
        <taxon>Fungi</taxon>
        <taxon>Dikarya</taxon>
        <taxon>Ascomycota</taxon>
        <taxon>Pezizomycotina</taxon>
        <taxon>Leotiomycetes</taxon>
        <taxon>Leotiomycetes incertae sedis</taxon>
        <taxon>Myxotrichaceae</taxon>
        <taxon>Oidiodendron</taxon>
    </lineage>
</organism>
<reference evidence="2 3" key="1">
    <citation type="submission" date="2014-04" db="EMBL/GenBank/DDBJ databases">
        <authorList>
            <consortium name="DOE Joint Genome Institute"/>
            <person name="Kuo A."/>
            <person name="Martino E."/>
            <person name="Perotto S."/>
            <person name="Kohler A."/>
            <person name="Nagy L.G."/>
            <person name="Floudas D."/>
            <person name="Copeland A."/>
            <person name="Barry K.W."/>
            <person name="Cichocki N."/>
            <person name="Veneault-Fourrey C."/>
            <person name="LaButti K."/>
            <person name="Lindquist E.A."/>
            <person name="Lipzen A."/>
            <person name="Lundell T."/>
            <person name="Morin E."/>
            <person name="Murat C."/>
            <person name="Sun H."/>
            <person name="Tunlid A."/>
            <person name="Henrissat B."/>
            <person name="Grigoriev I.V."/>
            <person name="Hibbett D.S."/>
            <person name="Martin F."/>
            <person name="Nordberg H.P."/>
            <person name="Cantor M.N."/>
            <person name="Hua S.X."/>
        </authorList>
    </citation>
    <scope>NUCLEOTIDE SEQUENCE [LARGE SCALE GENOMIC DNA]</scope>
    <source>
        <strain evidence="2 3">Zn</strain>
    </source>
</reference>